<dbReference type="EC" id="2.7.11.1" evidence="8"/>
<dbReference type="SMART" id="SM00220">
    <property type="entry name" value="S_TKc"/>
    <property type="match status" value="1"/>
</dbReference>
<evidence type="ECO:0000256" key="4">
    <source>
        <dbReference type="ARBA" id="ARBA00022840"/>
    </source>
</evidence>
<dbReference type="RefSeq" id="WP_350017123.1">
    <property type="nucleotide sequence ID" value="NZ_CP157948.1"/>
</dbReference>
<keyword evidence="6" id="KW-0812">Transmembrane</keyword>
<dbReference type="Gene3D" id="1.10.510.10">
    <property type="entry name" value="Transferase(Phosphotransferase) domain 1"/>
    <property type="match status" value="1"/>
</dbReference>
<dbReference type="GO" id="GO:0004674">
    <property type="term" value="F:protein serine/threonine kinase activity"/>
    <property type="evidence" value="ECO:0007669"/>
    <property type="project" value="UniProtKB-EC"/>
</dbReference>
<evidence type="ECO:0000256" key="5">
    <source>
        <dbReference type="PROSITE-ProRule" id="PRU10141"/>
    </source>
</evidence>
<reference evidence="8" key="1">
    <citation type="submission" date="2024-06" db="EMBL/GenBank/DDBJ databases">
        <authorList>
            <person name="Sun Y."/>
        </authorList>
    </citation>
    <scope>NUCLEOTIDE SEQUENCE</scope>
    <source>
        <strain evidence="8">IGA1.0</strain>
    </source>
</reference>
<feature type="domain" description="Protein kinase" evidence="7">
    <location>
        <begin position="83"/>
        <end position="359"/>
    </location>
</feature>
<dbReference type="PROSITE" id="PS00108">
    <property type="entry name" value="PROTEIN_KINASE_ST"/>
    <property type="match status" value="1"/>
</dbReference>
<evidence type="ECO:0000256" key="3">
    <source>
        <dbReference type="ARBA" id="ARBA00022777"/>
    </source>
</evidence>
<keyword evidence="4 5" id="KW-0067">ATP-binding</keyword>
<proteinExistence type="predicted"/>
<dbReference type="Gene3D" id="1.25.40.10">
    <property type="entry name" value="Tetratricopeptide repeat domain"/>
    <property type="match status" value="1"/>
</dbReference>
<keyword evidence="6" id="KW-0472">Membrane</keyword>
<keyword evidence="3 8" id="KW-0418">Kinase</keyword>
<dbReference type="PANTHER" id="PTHR43289">
    <property type="entry name" value="MITOGEN-ACTIVATED PROTEIN KINASE KINASE KINASE 20-RELATED"/>
    <property type="match status" value="1"/>
</dbReference>
<keyword evidence="1 8" id="KW-0808">Transferase</keyword>
<dbReference type="InterPro" id="IPR017441">
    <property type="entry name" value="Protein_kinase_ATP_BS"/>
</dbReference>
<evidence type="ECO:0000256" key="2">
    <source>
        <dbReference type="ARBA" id="ARBA00022741"/>
    </source>
</evidence>
<organism evidence="8">
    <name type="scientific">Rhodanobacter sp. IGA1.0</name>
    <dbReference type="NCBI Taxonomy" id="3158582"/>
    <lineage>
        <taxon>Bacteria</taxon>
        <taxon>Pseudomonadati</taxon>
        <taxon>Pseudomonadota</taxon>
        <taxon>Gammaproteobacteria</taxon>
        <taxon>Lysobacterales</taxon>
        <taxon>Rhodanobacteraceae</taxon>
        <taxon>Rhodanobacter</taxon>
    </lineage>
</organism>
<keyword evidence="2 5" id="KW-0547">Nucleotide-binding</keyword>
<dbReference type="GO" id="GO:0005524">
    <property type="term" value="F:ATP binding"/>
    <property type="evidence" value="ECO:0007669"/>
    <property type="project" value="UniProtKB-UniRule"/>
</dbReference>
<evidence type="ECO:0000259" key="7">
    <source>
        <dbReference type="PROSITE" id="PS50011"/>
    </source>
</evidence>
<dbReference type="SUPFAM" id="SSF48452">
    <property type="entry name" value="TPR-like"/>
    <property type="match status" value="1"/>
</dbReference>
<evidence type="ECO:0000256" key="1">
    <source>
        <dbReference type="ARBA" id="ARBA00022679"/>
    </source>
</evidence>
<protein>
    <submittedName>
        <fullName evidence="8">Serine/threonine-protein kinase</fullName>
        <ecNumber evidence="8">2.7.11.1</ecNumber>
    </submittedName>
</protein>
<dbReference type="CDD" id="cd14014">
    <property type="entry name" value="STKc_PknB_like"/>
    <property type="match status" value="1"/>
</dbReference>
<dbReference type="PROSITE" id="PS50011">
    <property type="entry name" value="PROTEIN_KINASE_DOM"/>
    <property type="match status" value="1"/>
</dbReference>
<dbReference type="InterPro" id="IPR011009">
    <property type="entry name" value="Kinase-like_dom_sf"/>
</dbReference>
<dbReference type="SUPFAM" id="SSF56112">
    <property type="entry name" value="Protein kinase-like (PK-like)"/>
    <property type="match status" value="1"/>
</dbReference>
<dbReference type="InterPro" id="IPR000719">
    <property type="entry name" value="Prot_kinase_dom"/>
</dbReference>
<name>A0AAU7QQ94_9GAMM</name>
<dbReference type="InterPro" id="IPR008271">
    <property type="entry name" value="Ser/Thr_kinase_AS"/>
</dbReference>
<dbReference type="Pfam" id="PF00069">
    <property type="entry name" value="Pkinase"/>
    <property type="match status" value="1"/>
</dbReference>
<evidence type="ECO:0000313" key="8">
    <source>
        <dbReference type="EMBL" id="XBS91579.1"/>
    </source>
</evidence>
<dbReference type="EMBL" id="CP157948">
    <property type="protein sequence ID" value="XBS91579.1"/>
    <property type="molecule type" value="Genomic_DNA"/>
</dbReference>
<sequence length="936" mass="100106">MEPATTIRDVFEAALGLPAAERARLLDERCPDPLRRAEIERLLAADATEGELLSTGDAACAARAVGDTSVAQALPAGSRIGPFELVEVLGEGGSSTVFRAFRQVDGVRQEVAIKLLARGLYTADAQRQFRREREALARLRHPGIARLIEGGITEAGLAYIALELVDGLPITRYASQHRLDLRQRLVLFLMVCRAVETAHRALIVHRDLKPSNVLVTADGHVKLLDFGIAMLLDEDAAEQIHTQHRALTPAYAAPEQFAQEPVTAATDVYALGVLLDELITGQRRASADAGTPSSRLSPDTVTTAYGTVPAGVSTLRHKLRGDLDNIVLKATASEAERRYASAGALAEDIERHLDRQPVLAHPPSRWYRTSKFVARHRGGVVLTALFMAAVLTSLSIALWQAQVARQQAARANMVRDFVESLFAPVRYGTAPSEQPSLDELLAHGVAKLDNAPSMDDGSQVDLLAMFSRLYEDLGDVAQARQLANRAVALSERTLAPSAIESIRALTARGYAAVRMEDYADGGTDLRLAHQRMLAQGIRGEALIDLLGPLGAVENSEGHGEAALDLAREALAERIDSWGPDDPRVGIGYNDVASALEGLERYDEAIPMWRKTWQFELAHFGPSSSQTTLALAGLASSSFRAGHWTQAHALFGQALAMYARNGNAPQLTQVYAAQKACVLEGLRADHASAQARCGQAQAWSAAGFGADTALHGDSLEATAFGEVEAGDLVAARKLFDAARKLYGSDPANRMRIGRVDSELAGIALLEGQPAVARELLPEAIAGLRTRKYRMPPLIAEARLLLACTRTPATPCPPDLQATVEHDLAAVASRNDPQLLWVHTLLAQVELAHDQAGAARARLTAAIPRAAGELPPAHPRRLAAQLWLAVAAARSGDCADAEAQARAASATIQLGGLAAHPELASPSTLLRHPLASCGPLLN</sequence>
<dbReference type="PROSITE" id="PS00107">
    <property type="entry name" value="PROTEIN_KINASE_ATP"/>
    <property type="match status" value="1"/>
</dbReference>
<dbReference type="AlphaFoldDB" id="A0AAU7QQ94"/>
<dbReference type="Gene3D" id="3.30.200.20">
    <property type="entry name" value="Phosphorylase Kinase, domain 1"/>
    <property type="match status" value="1"/>
</dbReference>
<feature type="transmembrane region" description="Helical" evidence="6">
    <location>
        <begin position="378"/>
        <end position="399"/>
    </location>
</feature>
<feature type="binding site" evidence="5">
    <location>
        <position position="114"/>
    </location>
    <ligand>
        <name>ATP</name>
        <dbReference type="ChEBI" id="CHEBI:30616"/>
    </ligand>
</feature>
<dbReference type="PANTHER" id="PTHR43289:SF34">
    <property type="entry name" value="SERINE_THREONINE-PROTEIN KINASE YBDM-RELATED"/>
    <property type="match status" value="1"/>
</dbReference>
<dbReference type="InterPro" id="IPR011990">
    <property type="entry name" value="TPR-like_helical_dom_sf"/>
</dbReference>
<gene>
    <name evidence="8" type="ORF">ABNK63_08110</name>
</gene>
<evidence type="ECO:0000256" key="6">
    <source>
        <dbReference type="SAM" id="Phobius"/>
    </source>
</evidence>
<keyword evidence="6" id="KW-1133">Transmembrane helix</keyword>
<accession>A0AAU7QQ94</accession>